<evidence type="ECO:0000259" key="2">
    <source>
        <dbReference type="PROSITE" id="PS50983"/>
    </source>
</evidence>
<dbReference type="CDD" id="cd01149">
    <property type="entry name" value="HutB"/>
    <property type="match status" value="1"/>
</dbReference>
<accession>A0ABV9H9N2</accession>
<organism evidence="3 4">
    <name type="scientific">Daeguia caeni</name>
    <dbReference type="NCBI Taxonomy" id="439612"/>
    <lineage>
        <taxon>Bacteria</taxon>
        <taxon>Pseudomonadati</taxon>
        <taxon>Pseudomonadota</taxon>
        <taxon>Alphaproteobacteria</taxon>
        <taxon>Hyphomicrobiales</taxon>
        <taxon>Brucellaceae</taxon>
        <taxon>Daeguia</taxon>
    </lineage>
</organism>
<dbReference type="Pfam" id="PF01497">
    <property type="entry name" value="Peripla_BP_2"/>
    <property type="match status" value="1"/>
</dbReference>
<dbReference type="PANTHER" id="PTHR30535:SF4">
    <property type="entry name" value="HEMIN-BINDING PERIPLASMIC PROTEIN HMUT"/>
    <property type="match status" value="1"/>
</dbReference>
<dbReference type="InterPro" id="IPR002491">
    <property type="entry name" value="ABC_transptr_periplasmic_BD"/>
</dbReference>
<dbReference type="Gene3D" id="3.40.50.1980">
    <property type="entry name" value="Nitrogenase molybdenum iron protein domain"/>
    <property type="match status" value="2"/>
</dbReference>
<reference evidence="4" key="1">
    <citation type="journal article" date="2019" name="Int. J. Syst. Evol. Microbiol.">
        <title>The Global Catalogue of Microorganisms (GCM) 10K type strain sequencing project: providing services to taxonomists for standard genome sequencing and annotation.</title>
        <authorList>
            <consortium name="The Broad Institute Genomics Platform"/>
            <consortium name="The Broad Institute Genome Sequencing Center for Infectious Disease"/>
            <person name="Wu L."/>
            <person name="Ma J."/>
        </authorList>
    </citation>
    <scope>NUCLEOTIDE SEQUENCE [LARGE SCALE GENOMIC DNA]</scope>
    <source>
        <strain evidence="4">CGMCC 1.15731</strain>
    </source>
</reference>
<evidence type="ECO:0000313" key="3">
    <source>
        <dbReference type="EMBL" id="MFC4625840.1"/>
    </source>
</evidence>
<keyword evidence="4" id="KW-1185">Reference proteome</keyword>
<evidence type="ECO:0000313" key="4">
    <source>
        <dbReference type="Proteomes" id="UP001596042"/>
    </source>
</evidence>
<dbReference type="PANTHER" id="PTHR30535">
    <property type="entry name" value="VITAMIN B12-BINDING PROTEIN"/>
    <property type="match status" value="1"/>
</dbReference>
<keyword evidence="1" id="KW-0732">Signal</keyword>
<name>A0ABV9H9N2_9HYPH</name>
<evidence type="ECO:0000256" key="1">
    <source>
        <dbReference type="SAM" id="SignalP"/>
    </source>
</evidence>
<dbReference type="SUPFAM" id="SSF53807">
    <property type="entry name" value="Helical backbone' metal receptor"/>
    <property type="match status" value="1"/>
</dbReference>
<dbReference type="EMBL" id="JBHSEL010000114">
    <property type="protein sequence ID" value="MFC4625840.1"/>
    <property type="molecule type" value="Genomic_DNA"/>
</dbReference>
<protein>
    <submittedName>
        <fullName evidence="3">Hemin ABC transporter substrate-binding protein</fullName>
    </submittedName>
</protein>
<feature type="signal peptide" evidence="1">
    <location>
        <begin position="1"/>
        <end position="26"/>
    </location>
</feature>
<proteinExistence type="predicted"/>
<dbReference type="InterPro" id="IPR050902">
    <property type="entry name" value="ABC_Transporter_SBP"/>
</dbReference>
<comment type="caution">
    <text evidence="3">The sequence shown here is derived from an EMBL/GenBank/DDBJ whole genome shotgun (WGS) entry which is preliminary data.</text>
</comment>
<gene>
    <name evidence="3" type="ORF">ACFO1V_11565</name>
</gene>
<feature type="domain" description="Fe/B12 periplasmic-binding" evidence="2">
    <location>
        <begin position="37"/>
        <end position="294"/>
    </location>
</feature>
<dbReference type="RefSeq" id="WP_374833783.1">
    <property type="nucleotide sequence ID" value="NZ_JBHEEZ010000032.1"/>
</dbReference>
<dbReference type="PROSITE" id="PS50983">
    <property type="entry name" value="FE_B12_PBP"/>
    <property type="match status" value="1"/>
</dbReference>
<feature type="chain" id="PRO_5046280630" evidence="1">
    <location>
        <begin position="27"/>
        <end position="297"/>
    </location>
</feature>
<dbReference type="Proteomes" id="UP001596042">
    <property type="component" value="Unassembled WGS sequence"/>
</dbReference>
<sequence length="297" mass="31197">MLNLKKLCLAGMGVLAATVMSGAALAETVERFADTSRIVSVGGALTEIVYALGAEKMLVARDQTSLYPEEAQKLPDVGYMRQLSAEGVLSANPTGILLVEGSGPAETLDLLKKASVPMVIVPEEHSAEGVLVKIDAVGKALGLEDRAKELSDKIRSDLEEAEKMALQHNPRKRVLFIMSAPGGRLMAAGKDTAADGMIRLAGAENVISEFSGYKQLTDEAVEKAAPDAILMMDRGNGDNTHAVADELLKNPALAATPAGKSKNIIAMEGLYLLGFGPRTGAAARELSAKLYGEAGHQ</sequence>